<dbReference type="KEGG" id="ant:Arnit_0453"/>
<dbReference type="Proteomes" id="UP000000939">
    <property type="component" value="Chromosome"/>
</dbReference>
<dbReference type="SUPFAM" id="SSF46785">
    <property type="entry name" value="Winged helix' DNA-binding domain"/>
    <property type="match status" value="1"/>
</dbReference>
<evidence type="ECO:0000259" key="5">
    <source>
        <dbReference type="PROSITE" id="PS50931"/>
    </source>
</evidence>
<dbReference type="PANTHER" id="PTHR30126:SF64">
    <property type="entry name" value="HTH-TYPE TRANSCRIPTIONAL REGULATOR CITR"/>
    <property type="match status" value="1"/>
</dbReference>
<organism evidence="6 7">
    <name type="scientific">Arcobacter nitrofigilis (strain ATCC 33309 / DSM 7299 / CCUG 15893 / LMG 7604 / NCTC 12251 / CI)</name>
    <name type="common">Campylobacter nitrofigilis</name>
    <dbReference type="NCBI Taxonomy" id="572480"/>
    <lineage>
        <taxon>Bacteria</taxon>
        <taxon>Pseudomonadati</taxon>
        <taxon>Campylobacterota</taxon>
        <taxon>Epsilonproteobacteria</taxon>
        <taxon>Campylobacterales</taxon>
        <taxon>Arcobacteraceae</taxon>
        <taxon>Arcobacter</taxon>
    </lineage>
</organism>
<dbReference type="Gene3D" id="3.40.190.10">
    <property type="entry name" value="Periplasmic binding protein-like II"/>
    <property type="match status" value="2"/>
</dbReference>
<keyword evidence="4" id="KW-0804">Transcription</keyword>
<dbReference type="RefSeq" id="WP_013134263.1">
    <property type="nucleotide sequence ID" value="NC_014166.1"/>
</dbReference>
<dbReference type="InterPro" id="IPR036390">
    <property type="entry name" value="WH_DNA-bd_sf"/>
</dbReference>
<comment type="similarity">
    <text evidence="1">Belongs to the LysR transcriptional regulatory family.</text>
</comment>
<dbReference type="HOGENOM" id="CLU_039613_6_1_7"/>
<feature type="domain" description="HTH lysR-type" evidence="5">
    <location>
        <begin position="1"/>
        <end position="60"/>
    </location>
</feature>
<dbReference type="InterPro" id="IPR000847">
    <property type="entry name" value="LysR_HTH_N"/>
</dbReference>
<dbReference type="SUPFAM" id="SSF53850">
    <property type="entry name" value="Periplasmic binding protein-like II"/>
    <property type="match status" value="1"/>
</dbReference>
<dbReference type="FunFam" id="1.10.10.10:FF:000001">
    <property type="entry name" value="LysR family transcriptional regulator"/>
    <property type="match status" value="1"/>
</dbReference>
<dbReference type="InterPro" id="IPR036388">
    <property type="entry name" value="WH-like_DNA-bd_sf"/>
</dbReference>
<dbReference type="PROSITE" id="PS50931">
    <property type="entry name" value="HTH_LYSR"/>
    <property type="match status" value="1"/>
</dbReference>
<name>D5V5T2_ARCNC</name>
<dbReference type="EMBL" id="CP001999">
    <property type="protein sequence ID" value="ADG92118.1"/>
    <property type="molecule type" value="Genomic_DNA"/>
</dbReference>
<reference evidence="6 7" key="1">
    <citation type="journal article" date="2010" name="Stand. Genomic Sci.">
        <title>Complete genome sequence of Arcobacter nitrofigilis type strain (CI).</title>
        <authorList>
            <person name="Pati A."/>
            <person name="Gronow S."/>
            <person name="Lapidus A."/>
            <person name="Copeland A."/>
            <person name="Glavina Del Rio T."/>
            <person name="Nolan M."/>
            <person name="Lucas S."/>
            <person name="Tice H."/>
            <person name="Cheng J.F."/>
            <person name="Han C."/>
            <person name="Chertkov O."/>
            <person name="Bruce D."/>
            <person name="Tapia R."/>
            <person name="Goodwin L."/>
            <person name="Pitluck S."/>
            <person name="Liolios K."/>
            <person name="Ivanova N."/>
            <person name="Mavromatis K."/>
            <person name="Chen A."/>
            <person name="Palaniappan K."/>
            <person name="Land M."/>
            <person name="Hauser L."/>
            <person name="Chang Y.J."/>
            <person name="Jeffries C.D."/>
            <person name="Detter J.C."/>
            <person name="Rohde M."/>
            <person name="Goker M."/>
            <person name="Bristow J."/>
            <person name="Eisen J.A."/>
            <person name="Markowitz V."/>
            <person name="Hugenholtz P."/>
            <person name="Klenk H.P."/>
            <person name="Kyrpides N.C."/>
        </authorList>
    </citation>
    <scope>NUCLEOTIDE SEQUENCE [LARGE SCALE GENOMIC DNA]</scope>
    <source>
        <strain evidence="7">ATCC 33309 / DSM 7299 / CCUG 15893 / LMG 7604 / NCTC 12251 / CI</strain>
    </source>
</reference>
<evidence type="ECO:0000256" key="2">
    <source>
        <dbReference type="ARBA" id="ARBA00023015"/>
    </source>
</evidence>
<dbReference type="OrthoDB" id="9803735at2"/>
<accession>D5V5T2</accession>
<evidence type="ECO:0000256" key="4">
    <source>
        <dbReference type="ARBA" id="ARBA00023163"/>
    </source>
</evidence>
<keyword evidence="2" id="KW-0805">Transcription regulation</keyword>
<evidence type="ECO:0000256" key="1">
    <source>
        <dbReference type="ARBA" id="ARBA00009437"/>
    </source>
</evidence>
<sequence>MLNDFAKVNTFLTVVREKSFSKASAKLGISQPAVTQQMKFIEEYLEVQLLDRKKNGIKVTKEGEMLYNIAQKIERTVSNCEKELLKIMNKDVTFMFGASFIIGNYILPRFLNQLKRDIHNDVSINVSVSHKTIADLLDKKIDIALVENYITNDDIIYREWMEDEIVIFSNQKLPARAKPEDLLSYKWVCRNPDSNTRMIFKENLDKENFPDCDQFDITSEVTSATTIIQTVLHSEITGTPTVSIVSRNAIDSLLKSNTLFESRIGNSRMTRKLYIAYRKDRKHDAFIENVVDYLLKIKS</sequence>
<dbReference type="PRINTS" id="PR00039">
    <property type="entry name" value="HTHLYSR"/>
</dbReference>
<dbReference type="PANTHER" id="PTHR30126">
    <property type="entry name" value="HTH-TYPE TRANSCRIPTIONAL REGULATOR"/>
    <property type="match status" value="1"/>
</dbReference>
<dbReference type="Pfam" id="PF03466">
    <property type="entry name" value="LysR_substrate"/>
    <property type="match status" value="1"/>
</dbReference>
<dbReference type="STRING" id="572480.Arnit_0453"/>
<evidence type="ECO:0000313" key="6">
    <source>
        <dbReference type="EMBL" id="ADG92118.1"/>
    </source>
</evidence>
<proteinExistence type="inferred from homology"/>
<dbReference type="eggNOG" id="COG0583">
    <property type="taxonomic scope" value="Bacteria"/>
</dbReference>
<dbReference type="AlphaFoldDB" id="D5V5T2"/>
<evidence type="ECO:0000256" key="3">
    <source>
        <dbReference type="ARBA" id="ARBA00023125"/>
    </source>
</evidence>
<keyword evidence="7" id="KW-1185">Reference proteome</keyword>
<keyword evidence="3" id="KW-0238">DNA-binding</keyword>
<dbReference type="Gene3D" id="1.10.10.10">
    <property type="entry name" value="Winged helix-like DNA-binding domain superfamily/Winged helix DNA-binding domain"/>
    <property type="match status" value="1"/>
</dbReference>
<protein>
    <submittedName>
        <fullName evidence="6">Transcriptional regulator, LysR family</fullName>
    </submittedName>
</protein>
<dbReference type="GO" id="GO:0000976">
    <property type="term" value="F:transcription cis-regulatory region binding"/>
    <property type="evidence" value="ECO:0007669"/>
    <property type="project" value="TreeGrafter"/>
</dbReference>
<dbReference type="InterPro" id="IPR005119">
    <property type="entry name" value="LysR_subst-bd"/>
</dbReference>
<dbReference type="Pfam" id="PF00126">
    <property type="entry name" value="HTH_1"/>
    <property type="match status" value="1"/>
</dbReference>
<evidence type="ECO:0000313" key="7">
    <source>
        <dbReference type="Proteomes" id="UP000000939"/>
    </source>
</evidence>
<gene>
    <name evidence="6" type="ordered locus">Arnit_0453</name>
</gene>
<dbReference type="GO" id="GO:0003700">
    <property type="term" value="F:DNA-binding transcription factor activity"/>
    <property type="evidence" value="ECO:0007669"/>
    <property type="project" value="InterPro"/>
</dbReference>